<accession>A0A644VIP9</accession>
<dbReference type="EMBL" id="VSSQ01000325">
    <property type="protein sequence ID" value="MPL91264.1"/>
    <property type="molecule type" value="Genomic_DNA"/>
</dbReference>
<gene>
    <name evidence="1" type="ORF">SDC9_37331</name>
</gene>
<name>A0A644VIP9_9ZZZZ</name>
<dbReference type="AlphaFoldDB" id="A0A644VIP9"/>
<evidence type="ECO:0000313" key="1">
    <source>
        <dbReference type="EMBL" id="MPL91264.1"/>
    </source>
</evidence>
<reference evidence="1" key="1">
    <citation type="submission" date="2019-08" db="EMBL/GenBank/DDBJ databases">
        <authorList>
            <person name="Kucharzyk K."/>
            <person name="Murdoch R.W."/>
            <person name="Higgins S."/>
            <person name="Loffler F."/>
        </authorList>
    </citation>
    <scope>NUCLEOTIDE SEQUENCE</scope>
</reference>
<comment type="caution">
    <text evidence="1">The sequence shown here is derived from an EMBL/GenBank/DDBJ whole genome shotgun (WGS) entry which is preliminary data.</text>
</comment>
<protein>
    <submittedName>
        <fullName evidence="1">Uncharacterized protein</fullName>
    </submittedName>
</protein>
<organism evidence="1">
    <name type="scientific">bioreactor metagenome</name>
    <dbReference type="NCBI Taxonomy" id="1076179"/>
    <lineage>
        <taxon>unclassified sequences</taxon>
        <taxon>metagenomes</taxon>
        <taxon>ecological metagenomes</taxon>
    </lineage>
</organism>
<sequence>MKIKRNILLILFVIFSNMTNNISAQDLSKLSESERNKKLIEIAKAVYQAPRLRNFYREYGNPIITEMRTKTLPAEDRKKIAENSKDIWYGSSNNQKFYIVYFKYDMNKERFDEGYAAKVYIWENTGSAFAIGLGNMTMLPVRNGKVSDHDKAATPVKYYTITYSKDVPNATSLPKTAKYGDIVTISLKTIISVAYDGWTREDGYNFDPKSDLTNGVILSDLTKSLQNQSYERIVQLKVTGDMKVNVSRYQEEYEAPY</sequence>
<proteinExistence type="predicted"/>